<protein>
    <recommendedName>
        <fullName evidence="7">Sushi domain-containing protein</fullName>
    </recommendedName>
</protein>
<keyword evidence="5" id="KW-0325">Glycoprotein</keyword>
<reference evidence="8 9" key="1">
    <citation type="submission" date="2018-11" db="EMBL/GenBank/DDBJ databases">
        <authorList>
            <consortium name="Pathogen Informatics"/>
        </authorList>
    </citation>
    <scope>NUCLEOTIDE SEQUENCE [LARGE SCALE GENOMIC DNA]</scope>
</reference>
<organism evidence="8 9">
    <name type="scientific">Wuchereria bancrofti</name>
    <dbReference type="NCBI Taxonomy" id="6293"/>
    <lineage>
        <taxon>Eukaryota</taxon>
        <taxon>Metazoa</taxon>
        <taxon>Ecdysozoa</taxon>
        <taxon>Nematoda</taxon>
        <taxon>Chromadorea</taxon>
        <taxon>Rhabditida</taxon>
        <taxon>Spirurina</taxon>
        <taxon>Spiruromorpha</taxon>
        <taxon>Filarioidea</taxon>
        <taxon>Onchocercidae</taxon>
        <taxon>Wuchereria</taxon>
    </lineage>
</organism>
<evidence type="ECO:0000256" key="4">
    <source>
        <dbReference type="ARBA" id="ARBA00023157"/>
    </source>
</evidence>
<feature type="disulfide bond" evidence="6">
    <location>
        <begin position="55"/>
        <end position="82"/>
    </location>
</feature>
<gene>
    <name evidence="8" type="ORF">WBA_LOCUS5562</name>
</gene>
<dbReference type="CDD" id="cd00033">
    <property type="entry name" value="CCP"/>
    <property type="match status" value="2"/>
</dbReference>
<accession>A0A3P7DYK3</accession>
<dbReference type="PANTHER" id="PTHR46393">
    <property type="entry name" value="SUSHI DOMAIN-CONTAINING PROTEIN"/>
    <property type="match status" value="1"/>
</dbReference>
<keyword evidence="3" id="KW-0677">Repeat</keyword>
<evidence type="ECO:0000256" key="1">
    <source>
        <dbReference type="ARBA" id="ARBA00022659"/>
    </source>
</evidence>
<feature type="non-terminal residue" evidence="8">
    <location>
        <position position="1"/>
    </location>
</feature>
<dbReference type="PROSITE" id="PS50923">
    <property type="entry name" value="SUSHI"/>
    <property type="match status" value="2"/>
</dbReference>
<dbReference type="PANTHER" id="PTHR46393:SF7">
    <property type="entry name" value="COMPLEMENT C2"/>
    <property type="match status" value="1"/>
</dbReference>
<dbReference type="EMBL" id="UYWW01002807">
    <property type="protein sequence ID" value="VDM12176.1"/>
    <property type="molecule type" value="Genomic_DNA"/>
</dbReference>
<evidence type="ECO:0000259" key="7">
    <source>
        <dbReference type="PROSITE" id="PS50923"/>
    </source>
</evidence>
<dbReference type="OrthoDB" id="6480633at2759"/>
<dbReference type="InParanoid" id="A0A3P7DYK3"/>
<dbReference type="SUPFAM" id="SSF57535">
    <property type="entry name" value="Complement control module/SCR domain"/>
    <property type="match status" value="3"/>
</dbReference>
<evidence type="ECO:0000256" key="3">
    <source>
        <dbReference type="ARBA" id="ARBA00022737"/>
    </source>
</evidence>
<dbReference type="Gene3D" id="2.10.70.10">
    <property type="entry name" value="Complement Module, domain 1"/>
    <property type="match status" value="3"/>
</dbReference>
<evidence type="ECO:0000256" key="6">
    <source>
        <dbReference type="PROSITE-ProRule" id="PRU00302"/>
    </source>
</evidence>
<dbReference type="Proteomes" id="UP000270924">
    <property type="component" value="Unassembled WGS sequence"/>
</dbReference>
<dbReference type="Pfam" id="PF00084">
    <property type="entry name" value="Sushi"/>
    <property type="match status" value="3"/>
</dbReference>
<feature type="domain" description="Sushi" evidence="7">
    <location>
        <begin position="89"/>
        <end position="155"/>
    </location>
</feature>
<name>A0A3P7DYK3_WUCBA</name>
<evidence type="ECO:0000256" key="5">
    <source>
        <dbReference type="ARBA" id="ARBA00023180"/>
    </source>
</evidence>
<keyword evidence="2" id="KW-0732">Signal</keyword>
<keyword evidence="4 6" id="KW-1015">Disulfide bond</keyword>
<dbReference type="InterPro" id="IPR000436">
    <property type="entry name" value="Sushi_SCR_CCP_dom"/>
</dbReference>
<keyword evidence="1 6" id="KW-0768">Sushi</keyword>
<evidence type="ECO:0000313" key="9">
    <source>
        <dbReference type="Proteomes" id="UP000270924"/>
    </source>
</evidence>
<dbReference type="SMART" id="SM00032">
    <property type="entry name" value="CCP"/>
    <property type="match status" value="3"/>
</dbReference>
<dbReference type="InterPro" id="IPR035976">
    <property type="entry name" value="Sushi/SCR/CCP_sf"/>
</dbReference>
<proteinExistence type="predicted"/>
<evidence type="ECO:0000313" key="8">
    <source>
        <dbReference type="EMBL" id="VDM12176.1"/>
    </source>
</evidence>
<sequence>VSFYVLIEIQQITANKNNFTVLCPPFETRINGEISYLPSSLEPIIEEGTMALLKCNRNYIANGSVTAFCESNSQWNRKIGKCVSLESGKPCPQIEFFRGVIHYITPYTTNEVPQTMHVSGTRAVFICDPDFALRGESQSLCFDGKWSTEPPRCVIILAVYFPVNSKYCEAIKVNNSRVVYSGAATDDSKYNLNTIAVVKCDPKHVYSGSPQHVCMGYDKWSGHLGLCIEN</sequence>
<dbReference type="AlphaFoldDB" id="A0A3P7DYK3"/>
<feature type="domain" description="Sushi" evidence="7">
    <location>
        <begin position="21"/>
        <end position="84"/>
    </location>
</feature>
<keyword evidence="9" id="KW-1185">Reference proteome</keyword>
<comment type="caution">
    <text evidence="6">Lacks conserved residue(s) required for the propagation of feature annotation.</text>
</comment>
<evidence type="ECO:0000256" key="2">
    <source>
        <dbReference type="ARBA" id="ARBA00022729"/>
    </source>
</evidence>
<dbReference type="OMA" id="IAVVKCD"/>